<sequence length="157" mass="16614">MQASPEAEAETPSPAPKPAPKREAALPRLRGQHVLIGLLAINMVVTGALWFRVMTDTRPVIATVGLTSLARNYAQSLASDPTISAEALQIRTQLFMAEGQKEIDRLTADGGMVLLARECVLKGEDVDLTPQFAASLNTQLAATKSPAVGAVANVPEQ</sequence>
<evidence type="ECO:0000313" key="4">
    <source>
        <dbReference type="Proteomes" id="UP000001492"/>
    </source>
</evidence>
<keyword evidence="4" id="KW-1185">Reference proteome</keyword>
<keyword evidence="3" id="KW-0614">Plasmid</keyword>
<dbReference type="Proteomes" id="UP000001492">
    <property type="component" value="Plasmid pASTEX02"/>
</dbReference>
<accession>E8RVX9</accession>
<gene>
    <name evidence="3" type="ordered locus">Astex_3791</name>
</gene>
<feature type="compositionally biased region" description="Low complexity" evidence="1">
    <location>
        <begin position="1"/>
        <end position="12"/>
    </location>
</feature>
<feature type="region of interest" description="Disordered" evidence="1">
    <location>
        <begin position="1"/>
        <end position="22"/>
    </location>
</feature>
<organism evidence="3 4">
    <name type="scientific">Asticcacaulis excentricus (strain ATCC 15261 / DSM 4724 / KCTC 12464 / NCIMB 9791 / VKM B-1370 / CB 48)</name>
    <dbReference type="NCBI Taxonomy" id="573065"/>
    <lineage>
        <taxon>Bacteria</taxon>
        <taxon>Pseudomonadati</taxon>
        <taxon>Pseudomonadota</taxon>
        <taxon>Alphaproteobacteria</taxon>
        <taxon>Caulobacterales</taxon>
        <taxon>Caulobacteraceae</taxon>
        <taxon>Asticcacaulis</taxon>
    </lineage>
</organism>
<evidence type="ECO:0008006" key="5">
    <source>
        <dbReference type="Google" id="ProtNLM"/>
    </source>
</evidence>
<geneLocation type="plasmid" evidence="3 4">
    <name>pASTEX02</name>
</geneLocation>
<dbReference type="AlphaFoldDB" id="E8RVX9"/>
<dbReference type="KEGG" id="aex:Astex_3791"/>
<dbReference type="OrthoDB" id="7210813at2"/>
<proteinExistence type="predicted"/>
<keyword evidence="2" id="KW-1133">Transmembrane helix</keyword>
<dbReference type="Pfam" id="PF09677">
    <property type="entry name" value="TrbI_Ftype"/>
    <property type="match status" value="1"/>
</dbReference>
<reference evidence="4" key="1">
    <citation type="submission" date="2010-12" db="EMBL/GenBank/DDBJ databases">
        <title>Complete sequence of plasmid 2 of Asticcacaulis excentricus CB 48.</title>
        <authorList>
            <consortium name="US DOE Joint Genome Institute"/>
            <person name="Lucas S."/>
            <person name="Copeland A."/>
            <person name="Lapidus A."/>
            <person name="Cheng J.-F."/>
            <person name="Bruce D."/>
            <person name="Goodwin L."/>
            <person name="Pitluck S."/>
            <person name="Teshima H."/>
            <person name="Davenport K."/>
            <person name="Detter J.C."/>
            <person name="Han C."/>
            <person name="Tapia R."/>
            <person name="Land M."/>
            <person name="Hauser L."/>
            <person name="Jeffries C."/>
            <person name="Kyrpides N."/>
            <person name="Ivanova N."/>
            <person name="Ovchinnikova G."/>
            <person name="Brun Y.V."/>
            <person name="Woyke T."/>
        </authorList>
    </citation>
    <scope>NUCLEOTIDE SEQUENCE [LARGE SCALE GENOMIC DNA]</scope>
    <source>
        <strain evidence="4">ATCC 15261 / DSM 4724 / KCTC 12464 / NCIMB 9791 / VKM B-1370 / CB 48</strain>
        <plasmid evidence="4">pASTEX02</plasmid>
    </source>
</reference>
<dbReference type="EMBL" id="CP002398">
    <property type="protein sequence ID" value="ADU15401.1"/>
    <property type="molecule type" value="Genomic_DNA"/>
</dbReference>
<dbReference type="HOGENOM" id="CLU_1674324_0_0_5"/>
<evidence type="ECO:0000313" key="3">
    <source>
        <dbReference type="EMBL" id="ADU15401.1"/>
    </source>
</evidence>
<protein>
    <recommendedName>
        <fullName evidence="5">Type-F conjugative transfer system protein TrbI</fullName>
    </recommendedName>
</protein>
<evidence type="ECO:0000256" key="2">
    <source>
        <dbReference type="SAM" id="Phobius"/>
    </source>
</evidence>
<keyword evidence="2" id="KW-0472">Membrane</keyword>
<dbReference type="RefSeq" id="WP_013481214.1">
    <property type="nucleotide sequence ID" value="NC_014819.1"/>
</dbReference>
<keyword evidence="2" id="KW-0812">Transmembrane</keyword>
<feature type="transmembrane region" description="Helical" evidence="2">
    <location>
        <begin position="33"/>
        <end position="51"/>
    </location>
</feature>
<name>E8RVX9_ASTEC</name>
<evidence type="ECO:0000256" key="1">
    <source>
        <dbReference type="SAM" id="MobiDB-lite"/>
    </source>
</evidence>
<dbReference type="InterPro" id="IPR014115">
    <property type="entry name" value="TrbI_Ftype"/>
</dbReference>